<name>A0AAN7ZDE3_9PEZI</name>
<organism evidence="2 3">
    <name type="scientific">Xylaria bambusicola</name>
    <dbReference type="NCBI Taxonomy" id="326684"/>
    <lineage>
        <taxon>Eukaryota</taxon>
        <taxon>Fungi</taxon>
        <taxon>Dikarya</taxon>
        <taxon>Ascomycota</taxon>
        <taxon>Pezizomycotina</taxon>
        <taxon>Sordariomycetes</taxon>
        <taxon>Xylariomycetidae</taxon>
        <taxon>Xylariales</taxon>
        <taxon>Xylariaceae</taxon>
        <taxon>Xylaria</taxon>
    </lineage>
</organism>
<evidence type="ECO:0000313" key="3">
    <source>
        <dbReference type="Proteomes" id="UP001305414"/>
    </source>
</evidence>
<feature type="compositionally biased region" description="Basic and acidic residues" evidence="1">
    <location>
        <begin position="11"/>
        <end position="24"/>
    </location>
</feature>
<feature type="region of interest" description="Disordered" evidence="1">
    <location>
        <begin position="1"/>
        <end position="24"/>
    </location>
</feature>
<protein>
    <submittedName>
        <fullName evidence="2">Uncharacterized protein</fullName>
    </submittedName>
</protein>
<reference evidence="2 3" key="1">
    <citation type="submission" date="2023-10" db="EMBL/GenBank/DDBJ databases">
        <title>Draft genome sequence of Xylaria bambusicola isolate GMP-LS, the root and basal stem rot pathogen of sugarcane in Indonesia.</title>
        <authorList>
            <person name="Selvaraj P."/>
            <person name="Muralishankar V."/>
            <person name="Muruganantham S."/>
            <person name="Sp S."/>
            <person name="Haryani S."/>
            <person name="Lau K.J.X."/>
            <person name="Naqvi N.I."/>
        </authorList>
    </citation>
    <scope>NUCLEOTIDE SEQUENCE [LARGE SCALE GENOMIC DNA]</scope>
    <source>
        <strain evidence="2">GMP-LS</strain>
    </source>
</reference>
<keyword evidence="3" id="KW-1185">Reference proteome</keyword>
<accession>A0AAN7ZDE3</accession>
<dbReference type="EMBL" id="JAWHQM010000065">
    <property type="protein sequence ID" value="KAK5636261.1"/>
    <property type="molecule type" value="Genomic_DNA"/>
</dbReference>
<proteinExistence type="predicted"/>
<comment type="caution">
    <text evidence="2">The sequence shown here is derived from an EMBL/GenBank/DDBJ whole genome shotgun (WGS) entry which is preliminary data.</text>
</comment>
<dbReference type="AlphaFoldDB" id="A0AAN7ZDE3"/>
<dbReference type="Proteomes" id="UP001305414">
    <property type="component" value="Unassembled WGS sequence"/>
</dbReference>
<evidence type="ECO:0000256" key="1">
    <source>
        <dbReference type="SAM" id="MobiDB-lite"/>
    </source>
</evidence>
<sequence length="101" mass="11910">MKAWQRPCNASREDSEFDEPKTGEAIDEFMDPHEHWTRYMVRLQELVKAKALSPNTLGVARELRDQLLQSQDTYHKMRGAEVERALRSHSWEDVRPSIERS</sequence>
<evidence type="ECO:0000313" key="2">
    <source>
        <dbReference type="EMBL" id="KAK5636261.1"/>
    </source>
</evidence>
<gene>
    <name evidence="2" type="ORF">RRF57_011973</name>
</gene>